<keyword evidence="1" id="KW-0472">Membrane</keyword>
<reference evidence="2" key="1">
    <citation type="submission" date="2021-04" db="EMBL/GenBank/DDBJ databases">
        <title>Genome based classification of Actinospica acidithermotolerans sp. nov., an actinobacterium isolated from an Indonesian hot spring.</title>
        <authorList>
            <person name="Kusuma A.B."/>
            <person name="Putra K.E."/>
            <person name="Nafisah S."/>
            <person name="Loh J."/>
            <person name="Nouioui I."/>
            <person name="Goodfellow M."/>
        </authorList>
    </citation>
    <scope>NUCLEOTIDE SEQUENCE</scope>
    <source>
        <strain evidence="2">MGRD01-02</strain>
    </source>
</reference>
<keyword evidence="1" id="KW-0812">Transmembrane</keyword>
<feature type="transmembrane region" description="Helical" evidence="1">
    <location>
        <begin position="34"/>
        <end position="57"/>
    </location>
</feature>
<dbReference type="AlphaFoldDB" id="A0A941IGN6"/>
<protein>
    <submittedName>
        <fullName evidence="2">Uncharacterized protein</fullName>
    </submittedName>
</protein>
<keyword evidence="3" id="KW-1185">Reference proteome</keyword>
<organism evidence="2 3">
    <name type="scientific">Actinospica acidithermotolerans</name>
    <dbReference type="NCBI Taxonomy" id="2828514"/>
    <lineage>
        <taxon>Bacteria</taxon>
        <taxon>Bacillati</taxon>
        <taxon>Actinomycetota</taxon>
        <taxon>Actinomycetes</taxon>
        <taxon>Catenulisporales</taxon>
        <taxon>Actinospicaceae</taxon>
        <taxon>Actinospica</taxon>
    </lineage>
</organism>
<dbReference type="Proteomes" id="UP000676325">
    <property type="component" value="Unassembled WGS sequence"/>
</dbReference>
<feature type="transmembrane region" description="Helical" evidence="1">
    <location>
        <begin position="78"/>
        <end position="98"/>
    </location>
</feature>
<keyword evidence="1" id="KW-1133">Transmembrane helix</keyword>
<sequence length="164" mass="17440">MEDDIQDAAPEPLPVRLEVPFTYKEPRPRPPRGAVIALVLGADVLLAILGGFLMLLIDFQSFAETSPALSSKQASQTELLGGVVTAVLVLIAACTVWARTYLTGLLQCVFIVAVLIFTASAVHHYERLFPSSGTPTVQSTPTPTPTSTYTYVPCFSGSNDCPGG</sequence>
<proteinExistence type="predicted"/>
<feature type="transmembrane region" description="Helical" evidence="1">
    <location>
        <begin position="104"/>
        <end position="122"/>
    </location>
</feature>
<name>A0A941IGN6_9ACTN</name>
<comment type="caution">
    <text evidence="2">The sequence shown here is derived from an EMBL/GenBank/DDBJ whole genome shotgun (WGS) entry which is preliminary data.</text>
</comment>
<gene>
    <name evidence="2" type="ORF">KDK95_00900</name>
</gene>
<accession>A0A941IGN6</accession>
<dbReference type="RefSeq" id="WP_212516006.1">
    <property type="nucleotide sequence ID" value="NZ_JAGSOH010000002.1"/>
</dbReference>
<evidence type="ECO:0000313" key="2">
    <source>
        <dbReference type="EMBL" id="MBR7824847.1"/>
    </source>
</evidence>
<evidence type="ECO:0000313" key="3">
    <source>
        <dbReference type="Proteomes" id="UP000676325"/>
    </source>
</evidence>
<dbReference type="EMBL" id="JAGSOH010000002">
    <property type="protein sequence ID" value="MBR7824847.1"/>
    <property type="molecule type" value="Genomic_DNA"/>
</dbReference>
<evidence type="ECO:0000256" key="1">
    <source>
        <dbReference type="SAM" id="Phobius"/>
    </source>
</evidence>